<accession>A0A0B6WUW1</accession>
<gene>
    <name evidence="2" type="ORF">PYK22_01056</name>
</gene>
<dbReference type="Pfam" id="PF13349">
    <property type="entry name" value="DUF4097"/>
    <property type="match status" value="1"/>
</dbReference>
<dbReference type="AlphaFoldDB" id="A0A0B6WUW1"/>
<dbReference type="PANTHER" id="PTHR34094">
    <property type="match status" value="1"/>
</dbReference>
<dbReference type="OrthoDB" id="128240at2"/>
<organism evidence="2 3">
    <name type="scientific">Pyrinomonas methylaliphatogenes</name>
    <dbReference type="NCBI Taxonomy" id="454194"/>
    <lineage>
        <taxon>Bacteria</taxon>
        <taxon>Pseudomonadati</taxon>
        <taxon>Acidobacteriota</taxon>
        <taxon>Blastocatellia</taxon>
        <taxon>Blastocatellales</taxon>
        <taxon>Pyrinomonadaceae</taxon>
        <taxon>Pyrinomonas</taxon>
    </lineage>
</organism>
<reference evidence="2 3" key="2">
    <citation type="submission" date="2015-01" db="EMBL/GenBank/DDBJ databases">
        <title>Complete genome sequence of Pyrinomonas methylaliphatogenes type strain K22T.</title>
        <authorList>
            <person name="Lee K.C.Y."/>
            <person name="Power J.F."/>
            <person name="Dunfield P.F."/>
            <person name="Morgan X.C."/>
            <person name="Huttenhower C."/>
            <person name="Stott M.B."/>
        </authorList>
    </citation>
    <scope>NUCLEOTIDE SEQUENCE [LARGE SCALE GENOMIC DNA]</scope>
    <source>
        <strain evidence="2 3">K22</strain>
    </source>
</reference>
<proteinExistence type="predicted"/>
<dbReference type="EMBL" id="CBXV010000004">
    <property type="protein sequence ID" value="CDM65058.1"/>
    <property type="molecule type" value="Genomic_DNA"/>
</dbReference>
<name>A0A0B6WUW1_9BACT</name>
<feature type="domain" description="DUF4097" evidence="1">
    <location>
        <begin position="304"/>
        <end position="536"/>
    </location>
</feature>
<reference evidence="2 3" key="1">
    <citation type="submission" date="2013-12" db="EMBL/GenBank/DDBJ databases">
        <authorList>
            <person name="Stott M."/>
        </authorList>
    </citation>
    <scope>NUCLEOTIDE SEQUENCE [LARGE SCALE GENOMIC DNA]</scope>
    <source>
        <strain evidence="2 3">K22</strain>
    </source>
</reference>
<dbReference type="STRING" id="454194.PYK22_01056"/>
<dbReference type="PANTHER" id="PTHR34094:SF1">
    <property type="entry name" value="PROTEIN FAM185A"/>
    <property type="match status" value="1"/>
</dbReference>
<sequence>MSKALFVSLLGPILLMAHWGGAKQELREELSRTCPLVADGRFRLKNIVGPVSITAWDRAEVSIRAIKRARTQAALNGVKIEIEATPGAVNVETKYDDERYRKDDGASVEYEIRVPRRAKLESVETVVGSLAIKGIAGSVKASSVTGGIEADFDSLNEGQGITLSTVTGPIRVVLPSDADVEVRADTVNGSVRNDFGLAVRRSGFIGQRMAGTLGRGGARLSLNSVTGSISVVRAVDGRRKGEAKDLSADARTDWGLDKKAISGQIQLQMEEAIRSMRSAIESAQLEAERAIEGAFESLAIGDEVKGETLQTEREVRSFSISGMPEVSAETFDGSLEVRGWDRHEVLINATKRARNEAELRALKVSIEANGSSVSARGERGGSSNGSVSLEIFMPRRAKLRLSTGDGSVRVADIEGDIEARTGDGTVEVRNGQGALRISTGDGRVLVRNFSGAVTARTGDGSMSFEGRFEKLEARTGDGSITLALPQDQGAIIEAEAEKVFARDLDATEEHSRGNTHRWRIGKGGPVFRLRTDDGHVFLRRAGESVVYERR</sequence>
<protein>
    <recommendedName>
        <fullName evidence="1">DUF4097 domain-containing protein</fullName>
    </recommendedName>
</protein>
<evidence type="ECO:0000313" key="3">
    <source>
        <dbReference type="Proteomes" id="UP000031518"/>
    </source>
</evidence>
<evidence type="ECO:0000259" key="1">
    <source>
        <dbReference type="Pfam" id="PF13349"/>
    </source>
</evidence>
<keyword evidence="3" id="KW-1185">Reference proteome</keyword>
<dbReference type="Proteomes" id="UP000031518">
    <property type="component" value="Unassembled WGS sequence"/>
</dbReference>
<dbReference type="RefSeq" id="WP_060635359.1">
    <property type="nucleotide sequence ID" value="NZ_CBXV010000004.1"/>
</dbReference>
<dbReference type="InterPro" id="IPR025164">
    <property type="entry name" value="Toastrack_DUF4097"/>
</dbReference>
<evidence type="ECO:0000313" key="2">
    <source>
        <dbReference type="EMBL" id="CDM65058.1"/>
    </source>
</evidence>